<dbReference type="OrthoDB" id="326732at2759"/>
<evidence type="ECO:0008006" key="4">
    <source>
        <dbReference type="Google" id="ProtNLM"/>
    </source>
</evidence>
<evidence type="ECO:0000313" key="3">
    <source>
        <dbReference type="Proteomes" id="UP000187209"/>
    </source>
</evidence>
<gene>
    <name evidence="2" type="ORF">SteCoe_26074</name>
</gene>
<dbReference type="EMBL" id="MPUH01000722">
    <property type="protein sequence ID" value="OMJ74903.1"/>
    <property type="molecule type" value="Genomic_DNA"/>
</dbReference>
<keyword evidence="3" id="KW-1185">Reference proteome</keyword>
<sequence>MLLTFLLISIVYLSSSLEFKSQDLTIDPGRIIWPKSDWFLHPIEFSLNHAGELVTMFLHISVSTSLQNGLIEIHFPDDFDLSLSEYYSDTYILSVPQTIISSDSTITLTLTNIQLPYSSGSYGPFGIYTRQTSGGQIIDMNKNFCSIGIGQTNLPPPSESLLVEFSDYNMDTVSSKSTLSFTFTLTKDLWKFDTFVITVPSYFSLLNPVCMSETLEGVENYYTTQGIDKNTFGCVHEENQQKLYIYGLAREIDINLISETSSLLTKFVVTGFTNPIANYDADVYEWALDIVRFSTSSVIQSFTGSGPETSPGIVSVNSWKPHSSYDSKKIISGLTLFMDLSFTADHLIPSTGHFIIEFSGVDLTVNSWKSDKDQGITGGTSGYYFVEPYIGGTCTLTTTSLTCSGFSSDIVARNTLTISLLVKFQSSSASVKSLVTYCDSTTVIDSAEDYPLVISYGSSVTLASSYLFIFSDSLDTSSANRVCNTGGGLYYIGAYLRFPVAITTAVSINLIFSASTNSPADYVINIGSDMLGKVLTGSSLSTDLTLGTSLTSYSTSSTGITFNLVSGTSANDYISVVFYRDDGLGGPKQLNLPYVASNLWTRYESRVEVSVSNIVYTYSSPMTIKADTPSISFDLLCTDSGKAGLPARITGSMNFDYTSLYYLYIDIKFSGSLATDLGSGLSNGEDYPFDLDSGSSIPQSASMTLTTGTSPILTISSGLVSVLSSNTLSAYFPLGSLTAGSYTATISLYYLKKDRSDIHYEIISVATTRTTAANTANWQTSTSTSTTMMVGTSIETAYPNGYDLTLRSTSTVTDTIGYVGIVLPPGFTVSSAQITDGSSSMLNLLSFSSTNINFAFPGLFAQETASLSLTKNSNTIIYILGITTAGYYSSSSPQVTLRPYEASNVWNLPCQSITGTLPMITLTRGVLSPTILPATVAGRGPGSLQETMEIDFSLVHSIPKGGYIEFTMDPEWAVTTNTYFETTGLSPVVYSSSAPYTISGFDAVAAGTDIKIKVYGLIPPSNTGSTDLSRGSLDYINTYAGTSTQLIDSWIDITDSASPDTSVTVSPMNSAGKPTYSIVSCFPNTASTNGVSVYITFTLENFLPIGSTISIKSPTSSWALTGNIKNKCWFSLKYSSCTVATNQLIIVISEEYNGQDLFLLIDEALDTPNLSTGSLAFSMSTTFYAVSIDKDIETTTSQTLVTVAPPSNVFTLTGDGVVVVPNNAGEIATYEFTFSISCAAVVGDEIWIKFPDNFDSYVGEAYIKFPWGEENNYDLPCKSTVLGDIRCYVDHWYVIVTNMNTIAAGTKISLSLLQIRNPGVTSKLPNFKFYLLSSTKTIKAIKSDYSSVEIVDPPKSNVIIQSISASDIYLQKTSDYEFTLFLNSITFAQNDGLYIQFPKQFTLDREISSTSLICESYFIDESDNSISLESKTWDAGLNCTYIGYNVILLNVSSLGSWTSTDKIILKLYSLPNPEWGFSRDSYWDAYDTIYFSAYTDWTGQFEVFAYDSNQGTYMGKSYNNLNAGFLGFNHAGMILSMGNFDASNPPAHLLIIPGSQSADIPIIVIGKKGLMAKKVVFTPKNHYKNDVTLEFSSNVDDFFILEGASTIYFRISVPITAQNSLAYIDWTADEYSLIGLTQDAYEKPVKTLVEVYSTNTLSLNSITDLSIALASSSIPIKITADAPPNTNFTLSLSFEDPTLNGIELSPISLTFTKEVTEMFFIITVAEHFTGILNTIYYLKFDITGENSAIYQTPICGFKVVDSLSAGNLLINFEFDDVTENSISVYGTSTITTQVFWQFSAYGTELYSYDELVSLAKPLVSRESSTSLSFSEQKKAFHKQQEIEPGTSETWSEYQLRLYKKNLQTIWYDSSYLVSGQKTLLGKVDFLWASTEYFIGVYAQNNTSEMFNSTISTLDKPQALRLELLFKDLVVESKAYPLTTIVAYNLGIPEKQLYTQKVTNGRRLSSDSTVFAWILTANRASSITPAELYEQVSQEKLEIDIYNSGITNTIISFLASQLEESAYQSPYWTNSGYPSFYNATNSSVLISLKSAVTGKMCCIVENNLTADMEFVVNPTQVYLMLDRTNNDTFGLCVDNAATDFNNIVIEIGGLEAQSNYTVTCAAYNTYPLWPTSVPFNDLHSLPQFEFVTLETEDQIIDQSFSGWMKLGGLLGILGVLL</sequence>
<reference evidence="2 3" key="1">
    <citation type="submission" date="2016-11" db="EMBL/GenBank/DDBJ databases">
        <title>The macronuclear genome of Stentor coeruleus: a giant cell with tiny introns.</title>
        <authorList>
            <person name="Slabodnick M."/>
            <person name="Ruby J.G."/>
            <person name="Reiff S.B."/>
            <person name="Swart E.C."/>
            <person name="Gosai S."/>
            <person name="Prabakaran S."/>
            <person name="Witkowska E."/>
            <person name="Larue G.E."/>
            <person name="Fisher S."/>
            <person name="Freeman R.M."/>
            <person name="Gunawardena J."/>
            <person name="Chu W."/>
            <person name="Stover N.A."/>
            <person name="Gregory B.D."/>
            <person name="Nowacki M."/>
            <person name="Derisi J."/>
            <person name="Roy S.W."/>
            <person name="Marshall W.F."/>
            <person name="Sood P."/>
        </authorList>
    </citation>
    <scope>NUCLEOTIDE SEQUENCE [LARGE SCALE GENOMIC DNA]</scope>
    <source>
        <strain evidence="2">WM001</strain>
    </source>
</reference>
<accession>A0A1R2BDR2</accession>
<feature type="chain" id="PRO_5012277581" description="GPS domain-containing protein" evidence="1">
    <location>
        <begin position="17"/>
        <end position="2176"/>
    </location>
</feature>
<feature type="signal peptide" evidence="1">
    <location>
        <begin position="1"/>
        <end position="16"/>
    </location>
</feature>
<comment type="caution">
    <text evidence="2">The sequence shown here is derived from an EMBL/GenBank/DDBJ whole genome shotgun (WGS) entry which is preliminary data.</text>
</comment>
<organism evidence="2 3">
    <name type="scientific">Stentor coeruleus</name>
    <dbReference type="NCBI Taxonomy" id="5963"/>
    <lineage>
        <taxon>Eukaryota</taxon>
        <taxon>Sar</taxon>
        <taxon>Alveolata</taxon>
        <taxon>Ciliophora</taxon>
        <taxon>Postciliodesmatophora</taxon>
        <taxon>Heterotrichea</taxon>
        <taxon>Heterotrichida</taxon>
        <taxon>Stentoridae</taxon>
        <taxon>Stentor</taxon>
    </lineage>
</organism>
<evidence type="ECO:0000313" key="2">
    <source>
        <dbReference type="EMBL" id="OMJ74903.1"/>
    </source>
</evidence>
<evidence type="ECO:0000256" key="1">
    <source>
        <dbReference type="SAM" id="SignalP"/>
    </source>
</evidence>
<keyword evidence="1" id="KW-0732">Signal</keyword>
<name>A0A1R2BDR2_9CILI</name>
<protein>
    <recommendedName>
        <fullName evidence="4">GPS domain-containing protein</fullName>
    </recommendedName>
</protein>
<proteinExistence type="predicted"/>
<dbReference type="Proteomes" id="UP000187209">
    <property type="component" value="Unassembled WGS sequence"/>
</dbReference>